<dbReference type="Pfam" id="PF24314">
    <property type="entry name" value="DUF7488"/>
    <property type="match status" value="1"/>
</dbReference>
<dbReference type="Proteomes" id="UP000650616">
    <property type="component" value="Unassembled WGS sequence"/>
</dbReference>
<dbReference type="InterPro" id="IPR055911">
    <property type="entry name" value="DUF7488"/>
</dbReference>
<reference evidence="3 6" key="2">
    <citation type="submission" date="2020-10" db="EMBL/GenBank/DDBJ databases">
        <title>Campylobacter californiensis sp. nov. isolated from cattle and feral swine in California.</title>
        <authorList>
            <person name="Miller W.G."/>
        </authorList>
    </citation>
    <scope>NUCLEOTIDE SEQUENCE [LARGE SCALE GENOMIC DNA]</scope>
    <source>
        <strain evidence="3 6">RM12919</strain>
    </source>
</reference>
<organism evidence="4 5">
    <name type="scientific">Campylobacter californiensis</name>
    <dbReference type="NCBI Taxonomy" id="1032243"/>
    <lineage>
        <taxon>Bacteria</taxon>
        <taxon>Pseudomonadati</taxon>
        <taxon>Campylobacterota</taxon>
        <taxon>Epsilonproteobacteria</taxon>
        <taxon>Campylobacterales</taxon>
        <taxon>Campylobacteraceae</taxon>
        <taxon>Campylobacter</taxon>
    </lineage>
</organism>
<keyword evidence="5" id="KW-1185">Reference proteome</keyword>
<evidence type="ECO:0000313" key="6">
    <source>
        <dbReference type="Proteomes" id="UP001318760"/>
    </source>
</evidence>
<dbReference type="AlphaFoldDB" id="A0AAW3ZSN4"/>
<evidence type="ECO:0000313" key="4">
    <source>
        <dbReference type="EMBL" id="MBE3608284.1"/>
    </source>
</evidence>
<reference evidence="4 5" key="1">
    <citation type="submission" date="2015-08" db="EMBL/GenBank/DDBJ databases">
        <title>Comparative genomics of the Campylobacter concisus group.</title>
        <authorList>
            <person name="Yee E."/>
            <person name="Chapman M.H."/>
            <person name="Huynh S."/>
            <person name="Bono J.L."/>
            <person name="On S.L."/>
            <person name="St Leger J."/>
            <person name="Foster G."/>
            <person name="Parker C.T."/>
            <person name="Miller W.G."/>
        </authorList>
    </citation>
    <scope>NUCLEOTIDE SEQUENCE [LARGE SCALE GENOMIC DNA]</scope>
    <source>
        <strain evidence="4 5">RM9337</strain>
    </source>
</reference>
<feature type="domain" description="PDZ" evidence="2">
    <location>
        <begin position="292"/>
        <end position="356"/>
    </location>
</feature>
<evidence type="ECO:0000259" key="2">
    <source>
        <dbReference type="SMART" id="SM00228"/>
    </source>
</evidence>
<gene>
    <name evidence="3" type="ORF">CCAL12919_07495</name>
    <name evidence="4" type="ORF">CCAL9337_06055</name>
</gene>
<name>A0AAW3ZSN4_9BACT</name>
<dbReference type="SUPFAM" id="SSF50156">
    <property type="entry name" value="PDZ domain-like"/>
    <property type="match status" value="2"/>
</dbReference>
<proteinExistence type="predicted"/>
<dbReference type="Proteomes" id="UP001318760">
    <property type="component" value="Unassembled WGS sequence"/>
</dbReference>
<evidence type="ECO:0000313" key="5">
    <source>
        <dbReference type="Proteomes" id="UP000650616"/>
    </source>
</evidence>
<dbReference type="SMART" id="SM00228">
    <property type="entry name" value="PDZ"/>
    <property type="match status" value="2"/>
</dbReference>
<sequence length="365" mass="41062">MKTFILFFVLSIVAFADPRPTQEDFNACYEKNKDSIVSVNKHFGVAITKDLIAVPKNGEAPINNYVKFDPYLQLYLVRSDKTLSPASMADETNDERVKKSTWIGVLSDNNNSKMGHIKALGVNLGDFDTMSFEHNATDELNTACCKMLGITVGADKFIPNRYLKHFAAYDDVYYGDIGATFEPRDGKFYVQKVDPIGRAKALMVNDELVSINGVSPKSLREVNEMILFAPKGSKLNIVVKREGAQYFFEVPVSGNLKFSQSLEALIPDSQKLKNLNAMPENIELYGDDKILTDYGIRVNANLVVTHVTPDSNAQIFGIKVKDRILQVDKDMVKNRGELLQKIGEKQNFLLLFTRDDFEFFARVPK</sequence>
<dbReference type="InterPro" id="IPR036034">
    <property type="entry name" value="PDZ_sf"/>
</dbReference>
<keyword evidence="1" id="KW-0732">Signal</keyword>
<comment type="caution">
    <text evidence="4">The sequence shown here is derived from an EMBL/GenBank/DDBJ whole genome shotgun (WGS) entry which is preliminary data.</text>
</comment>
<dbReference type="EMBL" id="LIWG01000006">
    <property type="protein sequence ID" value="MBE3608284.1"/>
    <property type="molecule type" value="Genomic_DNA"/>
</dbReference>
<evidence type="ECO:0000313" key="3">
    <source>
        <dbReference type="EMBL" id="MBE2986961.1"/>
    </source>
</evidence>
<feature type="chain" id="PRO_5044718267" evidence="1">
    <location>
        <begin position="17"/>
        <end position="365"/>
    </location>
</feature>
<dbReference type="Gene3D" id="2.30.42.10">
    <property type="match status" value="2"/>
</dbReference>
<evidence type="ECO:0000256" key="1">
    <source>
        <dbReference type="SAM" id="SignalP"/>
    </source>
</evidence>
<dbReference type="Pfam" id="PF13180">
    <property type="entry name" value="PDZ_2"/>
    <property type="match status" value="1"/>
</dbReference>
<protein>
    <submittedName>
        <fullName evidence="4">PDZ domain-containing protein</fullName>
    </submittedName>
</protein>
<dbReference type="InterPro" id="IPR001478">
    <property type="entry name" value="PDZ"/>
</dbReference>
<feature type="signal peptide" evidence="1">
    <location>
        <begin position="1"/>
        <end position="16"/>
    </location>
</feature>
<accession>A0AAW3ZSN4</accession>
<dbReference type="RefSeq" id="WP_170016419.1">
    <property type="nucleotide sequence ID" value="NZ_CP012545.1"/>
</dbReference>
<dbReference type="EMBL" id="JADBHS010000015">
    <property type="protein sequence ID" value="MBE2986961.1"/>
    <property type="molecule type" value="Genomic_DNA"/>
</dbReference>
<feature type="domain" description="PDZ" evidence="2">
    <location>
        <begin position="175"/>
        <end position="243"/>
    </location>
</feature>